<accession>A0A0E3V8K5</accession>
<dbReference type="RefSeq" id="WP_046576179.1">
    <property type="nucleotide sequence ID" value="NZ_CP010429.1"/>
</dbReference>
<dbReference type="AlphaFoldDB" id="A0A0E3V8K5"/>
<proteinExistence type="predicted"/>
<evidence type="ECO:0008006" key="3">
    <source>
        <dbReference type="Google" id="ProtNLM"/>
    </source>
</evidence>
<organism evidence="1 2">
    <name type="scientific">Spirosoma radiotolerans</name>
    <dbReference type="NCBI Taxonomy" id="1379870"/>
    <lineage>
        <taxon>Bacteria</taxon>
        <taxon>Pseudomonadati</taxon>
        <taxon>Bacteroidota</taxon>
        <taxon>Cytophagia</taxon>
        <taxon>Cytophagales</taxon>
        <taxon>Cytophagaceae</taxon>
        <taxon>Spirosoma</taxon>
    </lineage>
</organism>
<reference evidence="1 2" key="1">
    <citation type="journal article" date="2014" name="Curr. Microbiol.">
        <title>Spirosoma radiotolerans sp. nov., a gamma-radiation-resistant bacterium isolated from gamma ray-irradiated soil.</title>
        <authorList>
            <person name="Lee J.J."/>
            <person name="Srinivasan S."/>
            <person name="Lim S."/>
            <person name="Joe M."/>
            <person name="Im S."/>
            <person name="Bae S.I."/>
            <person name="Park K.R."/>
            <person name="Han J.H."/>
            <person name="Park S.H."/>
            <person name="Joo B.M."/>
            <person name="Park S.J."/>
            <person name="Kim M.K."/>
        </authorList>
    </citation>
    <scope>NUCLEOTIDE SEQUENCE [LARGE SCALE GENOMIC DNA]</scope>
    <source>
        <strain evidence="1 2">DG5A</strain>
    </source>
</reference>
<dbReference type="KEGG" id="srd:SD10_19915"/>
<dbReference type="PATRIC" id="fig|1379870.5.peg.4292"/>
<dbReference type="InterPro" id="IPR011009">
    <property type="entry name" value="Kinase-like_dom_sf"/>
</dbReference>
<dbReference type="EMBL" id="CP010429">
    <property type="protein sequence ID" value="AKD56832.1"/>
    <property type="molecule type" value="Genomic_DNA"/>
</dbReference>
<keyword evidence="2" id="KW-1185">Reference proteome</keyword>
<dbReference type="HOGENOM" id="CLU_1730059_0_0_10"/>
<dbReference type="SUPFAM" id="SSF56112">
    <property type="entry name" value="Protein kinase-like (PK-like)"/>
    <property type="match status" value="1"/>
</dbReference>
<gene>
    <name evidence="1" type="ORF">SD10_19915</name>
</gene>
<evidence type="ECO:0000313" key="1">
    <source>
        <dbReference type="EMBL" id="AKD56832.1"/>
    </source>
</evidence>
<dbReference type="STRING" id="1379870.SD10_19915"/>
<protein>
    <recommendedName>
        <fullName evidence="3">Protein kinase domain-containing protein</fullName>
    </recommendedName>
</protein>
<evidence type="ECO:0000313" key="2">
    <source>
        <dbReference type="Proteomes" id="UP000033054"/>
    </source>
</evidence>
<name>A0A0E3V8K5_9BACT</name>
<dbReference type="Proteomes" id="UP000033054">
    <property type="component" value="Chromosome"/>
</dbReference>
<dbReference type="OrthoDB" id="950305at2"/>
<sequence length="174" mass="20457">MAERYSNQLSYGANNLVIALSETEVAKIFRGDTRSDIGSEAEKLKVANRINELMVRFIRLDYDDEHSWDMLIMERLYPLDFRSLEISKRELLLDVFEDELRQLHQAGFVHRDVRQPSDQSGERYDNVFLTNQGLRLIDAGISALRVQVGDKLFGKYLEIEEREMAEFRTYFLNR</sequence>